<accession>A0ABX6IKN1</accession>
<dbReference type="Proteomes" id="UP001059836">
    <property type="component" value="Chromosome"/>
</dbReference>
<dbReference type="SMART" id="SM00421">
    <property type="entry name" value="HTH_LUXR"/>
    <property type="match status" value="1"/>
</dbReference>
<dbReference type="RefSeq" id="WP_213244474.1">
    <property type="nucleotide sequence ID" value="NZ_CP045806.1"/>
</dbReference>
<dbReference type="Pfam" id="PF00196">
    <property type="entry name" value="GerE"/>
    <property type="match status" value="1"/>
</dbReference>
<evidence type="ECO:0000256" key="4">
    <source>
        <dbReference type="SAM" id="MobiDB-lite"/>
    </source>
</evidence>
<organism evidence="6 7">
    <name type="scientific">Gordonia pseudamarae</name>
    <dbReference type="NCBI Taxonomy" id="2831662"/>
    <lineage>
        <taxon>Bacteria</taxon>
        <taxon>Bacillati</taxon>
        <taxon>Actinomycetota</taxon>
        <taxon>Actinomycetes</taxon>
        <taxon>Mycobacteriales</taxon>
        <taxon>Gordoniaceae</taxon>
        <taxon>Gordonia</taxon>
    </lineage>
</organism>
<evidence type="ECO:0000313" key="6">
    <source>
        <dbReference type="EMBL" id="QHN36211.1"/>
    </source>
</evidence>
<dbReference type="SUPFAM" id="SSF46894">
    <property type="entry name" value="C-terminal effector domain of the bipartite response regulators"/>
    <property type="match status" value="2"/>
</dbReference>
<feature type="region of interest" description="Disordered" evidence="4">
    <location>
        <begin position="796"/>
        <end position="824"/>
    </location>
</feature>
<sequence>MMRPRAVAYATIPDTHLVDNTGDRIPIRPTLQRLLGVLLRHPDGVDDNDLIAMVWAEHPPADPPATLRTAISRLHNHLPAHTLTRTGGRYRLHGLPGGGRVPVPLVGRDVDLHTIGTLLRTHGGVLVTGSAGLGRTRVLAEFAARRTGPVHLIGPVNSALHLRSLHHALGAERHTATIIVDDLHHADTTTCAFIAAVGELYAPAFVASARTGADLPWACGLPLLTRSWAQHRIGPLGDDAARLLGRSAGLPDTPRAAALIAAAAGNPELICALAHDRTSGAVADRLTDLPGTCADTLDLLAQAGHLDWAAAETLNLLEDLHTLEDEDLVAATGDGVRPRSALVADTVNERRTGARRRQHARRLRTAVADPVARVRWALEIGENPPVDELVAASDHALRAGDTDTARRFAETAWRAAPGPDTAFGWLHAMLLGTQSGAEVAHSIDHIGQTLGGFGPQLAAPAALITLIKDADPDAATARLDRITDRTHPLVVVAGALLRTYTGNPDTTTPLKIITGTGDPAVRGAAWSAAFLAADLTADTATLALLPPIADAATHGLSPTQLHAMRCRTNIHVLDLTTADLHATAAEATVTLGDLRMRAWLATLRSEIAFWSGDFEKAAGSARTAAELLRRSHHRSDERIARQWLALTCACAGHSDWAATALKDAAALPGAAVTGEHHTHLAAAVLAARRGRSGRTDIDRARRTMRENNIDAEQLASALDAALAAGTSVPRGPAAPMVTALRRSLGRADVLTPREAEVMALYTRRWTAREVADELGLSVTTVRNHVARAYRKLGIHGRPATARPEPGPGYSGPERVQYTGNDAST</sequence>
<dbReference type="InterPro" id="IPR016032">
    <property type="entry name" value="Sig_transdc_resp-reg_C-effctor"/>
</dbReference>
<evidence type="ECO:0000256" key="3">
    <source>
        <dbReference type="ARBA" id="ARBA00023163"/>
    </source>
</evidence>
<dbReference type="PRINTS" id="PR00038">
    <property type="entry name" value="HTHLUXR"/>
</dbReference>
<keyword evidence="1" id="KW-0805">Transcription regulation</keyword>
<keyword evidence="2" id="KW-0238">DNA-binding</keyword>
<evidence type="ECO:0000313" key="7">
    <source>
        <dbReference type="Proteomes" id="UP001059836"/>
    </source>
</evidence>
<dbReference type="PANTHER" id="PTHR44688:SF16">
    <property type="entry name" value="DNA-BINDING TRANSCRIPTIONAL ACTIVATOR DEVR_DOSR"/>
    <property type="match status" value="1"/>
</dbReference>
<dbReference type="PANTHER" id="PTHR44688">
    <property type="entry name" value="DNA-BINDING TRANSCRIPTIONAL ACTIVATOR DEVR_DOSR"/>
    <property type="match status" value="1"/>
</dbReference>
<gene>
    <name evidence="6" type="ORF">GII31_16380</name>
</gene>
<keyword evidence="7" id="KW-1185">Reference proteome</keyword>
<keyword evidence="3" id="KW-0804">Transcription</keyword>
<reference evidence="6" key="1">
    <citation type="journal article" date="2021" name="Nat. Microbiol.">
        <title>Cocultivation of an ultrasmall environmental parasitic bacterium with lytic ability against bacteria associated with wastewater foams.</title>
        <authorList>
            <person name="Batinovic S."/>
            <person name="Rose J.J.A."/>
            <person name="Ratcliffe J."/>
            <person name="Seviour R.J."/>
            <person name="Petrovski S."/>
        </authorList>
    </citation>
    <scope>NUCLEOTIDE SEQUENCE</scope>
    <source>
        <strain evidence="6">CON9</strain>
    </source>
</reference>
<evidence type="ECO:0000259" key="5">
    <source>
        <dbReference type="PROSITE" id="PS50043"/>
    </source>
</evidence>
<dbReference type="InterPro" id="IPR000792">
    <property type="entry name" value="Tscrpt_reg_LuxR_C"/>
</dbReference>
<dbReference type="EMBL" id="CP045809">
    <property type="protein sequence ID" value="QHN36211.1"/>
    <property type="molecule type" value="Genomic_DNA"/>
</dbReference>
<dbReference type="InterPro" id="IPR036388">
    <property type="entry name" value="WH-like_DNA-bd_sf"/>
</dbReference>
<feature type="domain" description="HTH luxR-type" evidence="5">
    <location>
        <begin position="743"/>
        <end position="808"/>
    </location>
</feature>
<dbReference type="InterPro" id="IPR001867">
    <property type="entry name" value="OmpR/PhoB-type_DNA-bd"/>
</dbReference>
<dbReference type="Gene3D" id="1.10.10.10">
    <property type="entry name" value="Winged helix-like DNA-binding domain superfamily/Winged helix DNA-binding domain"/>
    <property type="match status" value="2"/>
</dbReference>
<evidence type="ECO:0000256" key="1">
    <source>
        <dbReference type="ARBA" id="ARBA00023015"/>
    </source>
</evidence>
<evidence type="ECO:0000256" key="2">
    <source>
        <dbReference type="ARBA" id="ARBA00023125"/>
    </source>
</evidence>
<dbReference type="SMART" id="SM00862">
    <property type="entry name" value="Trans_reg_C"/>
    <property type="match status" value="1"/>
</dbReference>
<dbReference type="CDD" id="cd06170">
    <property type="entry name" value="LuxR_C_like"/>
    <property type="match status" value="1"/>
</dbReference>
<name>A0ABX6IKN1_9ACTN</name>
<proteinExistence type="predicted"/>
<protein>
    <recommendedName>
        <fullName evidence="5">HTH luxR-type domain-containing protein</fullName>
    </recommendedName>
</protein>
<dbReference type="PROSITE" id="PS50043">
    <property type="entry name" value="HTH_LUXR_2"/>
    <property type="match status" value="1"/>
</dbReference>